<feature type="domain" description="FAD dependent oxidoreductase" evidence="5">
    <location>
        <begin position="6"/>
        <end position="366"/>
    </location>
</feature>
<evidence type="ECO:0000313" key="6">
    <source>
        <dbReference type="EMBL" id="RLP74999.1"/>
    </source>
</evidence>
<dbReference type="Proteomes" id="UP000272503">
    <property type="component" value="Unassembled WGS sequence"/>
</dbReference>
<evidence type="ECO:0000313" key="7">
    <source>
        <dbReference type="Proteomes" id="UP000272503"/>
    </source>
</evidence>
<dbReference type="EMBL" id="RCUX01000008">
    <property type="protein sequence ID" value="RLP74999.1"/>
    <property type="molecule type" value="Genomic_DNA"/>
</dbReference>
<comment type="caution">
    <text evidence="6">The sequence shown here is derived from an EMBL/GenBank/DDBJ whole genome shotgun (WGS) entry which is preliminary data.</text>
</comment>
<dbReference type="PANTHER" id="PTHR10961">
    <property type="entry name" value="PEROXISOMAL SARCOSINE OXIDASE"/>
    <property type="match status" value="1"/>
</dbReference>
<dbReference type="InterPro" id="IPR036188">
    <property type="entry name" value="FAD/NAD-bd_sf"/>
</dbReference>
<dbReference type="InterPro" id="IPR045170">
    <property type="entry name" value="MTOX"/>
</dbReference>
<evidence type="ECO:0000259" key="5">
    <source>
        <dbReference type="Pfam" id="PF01266"/>
    </source>
</evidence>
<keyword evidence="7" id="KW-1185">Reference proteome</keyword>
<dbReference type="Gene3D" id="3.50.50.60">
    <property type="entry name" value="FAD/NAD(P)-binding domain"/>
    <property type="match status" value="1"/>
</dbReference>
<sequence>MTETVDTVVVGGGAMGSAAARELARRGIEVILLERFFPGHTRGASHGASRNFNLSYAEPVYLDMLAAALPAWRELEAETGTALLDQVGVVNHGHNPAFDAVAEMLPTFGFDARFLDLAEAGRRWPGIRFDQRVLYTPQAGRLNADAAVAALQKSARTHGARVRHGSRATRITVLGEDRVRIEVVRQGPDGERIADPEIIEARRAVVTLGAWTTRLLGDALALPTLTVTQEQPAHFAEREPGLIWPGFNHTPAPGDERYGYWHTPVYGMQTPGQGIKAGWHGVGPLIDPDRRTYRSEPGQLENLRRYARDWLPGADAESLTEISCTYTTTADSNFVIDRIGPVAVGAGFSGHGFKFTPVVGTYLADLVQDREAPSLFALDARR</sequence>
<reference evidence="6 7" key="1">
    <citation type="submission" date="2018-10" db="EMBL/GenBank/DDBJ databases">
        <authorList>
            <person name="Li J."/>
        </authorList>
    </citation>
    <scope>NUCLEOTIDE SEQUENCE [LARGE SCALE GENOMIC DNA]</scope>
    <source>
        <strain evidence="6 7">IF 016277</strain>
    </source>
</reference>
<proteinExistence type="predicted"/>
<evidence type="ECO:0000256" key="2">
    <source>
        <dbReference type="ARBA" id="ARBA00022630"/>
    </source>
</evidence>
<evidence type="ECO:0000256" key="3">
    <source>
        <dbReference type="ARBA" id="ARBA00022827"/>
    </source>
</evidence>
<dbReference type="GO" id="GO:0050660">
    <property type="term" value="F:flavin adenine dinucleotide binding"/>
    <property type="evidence" value="ECO:0007669"/>
    <property type="project" value="InterPro"/>
</dbReference>
<dbReference type="Gene3D" id="3.30.9.10">
    <property type="entry name" value="D-Amino Acid Oxidase, subunit A, domain 2"/>
    <property type="match status" value="1"/>
</dbReference>
<dbReference type="PANTHER" id="PTHR10961:SF7">
    <property type="entry name" value="FAD DEPENDENT OXIDOREDUCTASE DOMAIN-CONTAINING PROTEIN"/>
    <property type="match status" value="1"/>
</dbReference>
<gene>
    <name evidence="6" type="ORF">D9V32_11270</name>
</gene>
<dbReference type="GO" id="GO:0008115">
    <property type="term" value="F:sarcosine oxidase activity"/>
    <property type="evidence" value="ECO:0007669"/>
    <property type="project" value="TreeGrafter"/>
</dbReference>
<dbReference type="RefSeq" id="WP_121649003.1">
    <property type="nucleotide sequence ID" value="NZ_RCUX01000008.1"/>
</dbReference>
<evidence type="ECO:0000256" key="4">
    <source>
        <dbReference type="ARBA" id="ARBA00023002"/>
    </source>
</evidence>
<organism evidence="6 7">
    <name type="scientific">Mycetocola tolaasinivorans</name>
    <dbReference type="NCBI Taxonomy" id="76635"/>
    <lineage>
        <taxon>Bacteria</taxon>
        <taxon>Bacillati</taxon>
        <taxon>Actinomycetota</taxon>
        <taxon>Actinomycetes</taxon>
        <taxon>Micrococcales</taxon>
        <taxon>Microbacteriaceae</taxon>
        <taxon>Mycetocola</taxon>
    </lineage>
</organism>
<accession>A0A3L7A3Y0</accession>
<name>A0A3L7A3Y0_9MICO</name>
<keyword evidence="4" id="KW-0560">Oxidoreductase</keyword>
<dbReference type="Pfam" id="PF01266">
    <property type="entry name" value="DAO"/>
    <property type="match status" value="1"/>
</dbReference>
<dbReference type="SUPFAM" id="SSF51905">
    <property type="entry name" value="FAD/NAD(P)-binding domain"/>
    <property type="match status" value="1"/>
</dbReference>
<keyword evidence="3" id="KW-0274">FAD</keyword>
<protein>
    <submittedName>
        <fullName evidence="6">FAD-dependent oxidoreductase</fullName>
    </submittedName>
</protein>
<dbReference type="SUPFAM" id="SSF54373">
    <property type="entry name" value="FAD-linked reductases, C-terminal domain"/>
    <property type="match status" value="1"/>
</dbReference>
<dbReference type="InterPro" id="IPR006076">
    <property type="entry name" value="FAD-dep_OxRdtase"/>
</dbReference>
<dbReference type="OrthoDB" id="9806257at2"/>
<dbReference type="AlphaFoldDB" id="A0A3L7A3Y0"/>
<comment type="cofactor">
    <cofactor evidence="1">
        <name>FAD</name>
        <dbReference type="ChEBI" id="CHEBI:57692"/>
    </cofactor>
</comment>
<keyword evidence="2" id="KW-0285">Flavoprotein</keyword>
<evidence type="ECO:0000256" key="1">
    <source>
        <dbReference type="ARBA" id="ARBA00001974"/>
    </source>
</evidence>